<keyword evidence="4" id="KW-0813">Transport</keyword>
<sequence length="226" mass="25572">MNTHQYKCEREGPTFSSTLLDVIYQSIDERQDKRQSIDNVARRTCIRENECNDVQVNEKLDSKFVKTKSKAMKIYGYLKQGNKPISPGGRLTSFLASLFSNEKAKKYSKSTISCTCRHVEVIIPLNMKPKSKSSTSAFSRNKTTPCGVRKTVRFNIINECSEVINNHNNVKHDDDDDDDMSCSSSDLFELDNLSDIGIDTLCMQELPLYETTNVDVNRAIAHGLIV</sequence>
<evidence type="ECO:0000256" key="2">
    <source>
        <dbReference type="ARBA" id="ARBA00004236"/>
    </source>
</evidence>
<comment type="caution">
    <text evidence="8">The sequence shown here is derived from an EMBL/GenBank/DDBJ whole genome shotgun (WGS) entry which is preliminary data.</text>
</comment>
<dbReference type="PANTHER" id="PTHR33541">
    <property type="entry name" value="PROTEIN BIG GRAIN 1-LIKE A-RELATED"/>
    <property type="match status" value="1"/>
</dbReference>
<dbReference type="Proteomes" id="UP001151760">
    <property type="component" value="Unassembled WGS sequence"/>
</dbReference>
<dbReference type="InterPro" id="IPR039621">
    <property type="entry name" value="BG1-like"/>
</dbReference>
<evidence type="ECO:0000256" key="7">
    <source>
        <dbReference type="ARBA" id="ARBA00023294"/>
    </source>
</evidence>
<keyword evidence="6" id="KW-0472">Membrane</keyword>
<gene>
    <name evidence="8" type="ORF">Tco_1056629</name>
</gene>
<comment type="function">
    <text evidence="1">Involved in auxin transport. Regulator of the auxin signaling pathway.</text>
</comment>
<evidence type="ECO:0000256" key="6">
    <source>
        <dbReference type="ARBA" id="ARBA00023136"/>
    </source>
</evidence>
<evidence type="ECO:0000256" key="3">
    <source>
        <dbReference type="ARBA" id="ARBA00010067"/>
    </source>
</evidence>
<evidence type="ECO:0000256" key="1">
    <source>
        <dbReference type="ARBA" id="ARBA00002281"/>
    </source>
</evidence>
<accession>A0ABQ5H4W6</accession>
<protein>
    <submittedName>
        <fullName evidence="8">BIG GRAIN 1-like protein A</fullName>
    </submittedName>
</protein>
<evidence type="ECO:0000256" key="5">
    <source>
        <dbReference type="ARBA" id="ARBA00022475"/>
    </source>
</evidence>
<evidence type="ECO:0000313" key="8">
    <source>
        <dbReference type="EMBL" id="GJT82287.1"/>
    </source>
</evidence>
<name>A0ABQ5H4W6_9ASTR</name>
<keyword evidence="7" id="KW-0927">Auxin signaling pathway</keyword>
<reference evidence="8" key="2">
    <citation type="submission" date="2022-01" db="EMBL/GenBank/DDBJ databases">
        <authorList>
            <person name="Yamashiro T."/>
            <person name="Shiraishi A."/>
            <person name="Satake H."/>
            <person name="Nakayama K."/>
        </authorList>
    </citation>
    <scope>NUCLEOTIDE SEQUENCE</scope>
</reference>
<keyword evidence="9" id="KW-1185">Reference proteome</keyword>
<dbReference type="PANTHER" id="PTHR33541:SF28">
    <property type="entry name" value="PROTEIN BIG GRAIN 1-LIKE A"/>
    <property type="match status" value="1"/>
</dbReference>
<organism evidence="8 9">
    <name type="scientific">Tanacetum coccineum</name>
    <dbReference type="NCBI Taxonomy" id="301880"/>
    <lineage>
        <taxon>Eukaryota</taxon>
        <taxon>Viridiplantae</taxon>
        <taxon>Streptophyta</taxon>
        <taxon>Embryophyta</taxon>
        <taxon>Tracheophyta</taxon>
        <taxon>Spermatophyta</taxon>
        <taxon>Magnoliopsida</taxon>
        <taxon>eudicotyledons</taxon>
        <taxon>Gunneridae</taxon>
        <taxon>Pentapetalae</taxon>
        <taxon>asterids</taxon>
        <taxon>campanulids</taxon>
        <taxon>Asterales</taxon>
        <taxon>Asteraceae</taxon>
        <taxon>Asteroideae</taxon>
        <taxon>Anthemideae</taxon>
        <taxon>Anthemidinae</taxon>
        <taxon>Tanacetum</taxon>
    </lineage>
</organism>
<reference evidence="8" key="1">
    <citation type="journal article" date="2022" name="Int. J. Mol. Sci.">
        <title>Draft Genome of Tanacetum Coccineum: Genomic Comparison of Closely Related Tanacetum-Family Plants.</title>
        <authorList>
            <person name="Yamashiro T."/>
            <person name="Shiraishi A."/>
            <person name="Nakayama K."/>
            <person name="Satake H."/>
        </authorList>
    </citation>
    <scope>NUCLEOTIDE SEQUENCE</scope>
</reference>
<proteinExistence type="inferred from homology"/>
<dbReference type="EMBL" id="BQNB010019153">
    <property type="protein sequence ID" value="GJT82287.1"/>
    <property type="molecule type" value="Genomic_DNA"/>
</dbReference>
<keyword evidence="5" id="KW-1003">Cell membrane</keyword>
<evidence type="ECO:0000256" key="4">
    <source>
        <dbReference type="ARBA" id="ARBA00022448"/>
    </source>
</evidence>
<comment type="similarity">
    <text evidence="3">Belongs to the BIG GRAIN 1 (BG1) plant protein family.</text>
</comment>
<evidence type="ECO:0000313" key="9">
    <source>
        <dbReference type="Proteomes" id="UP001151760"/>
    </source>
</evidence>
<comment type="subcellular location">
    <subcellularLocation>
        <location evidence="2">Cell membrane</location>
    </subcellularLocation>
</comment>